<gene>
    <name evidence="10" type="ORF">IFR04_011905</name>
</gene>
<dbReference type="Proteomes" id="UP000664132">
    <property type="component" value="Unassembled WGS sequence"/>
</dbReference>
<dbReference type="Pfam" id="PF02518">
    <property type="entry name" value="HATPase_c"/>
    <property type="match status" value="1"/>
</dbReference>
<feature type="region of interest" description="Disordered" evidence="7">
    <location>
        <begin position="363"/>
        <end position="382"/>
    </location>
</feature>
<dbReference type="Pfam" id="PF00072">
    <property type="entry name" value="Response_reg"/>
    <property type="match status" value="1"/>
</dbReference>
<dbReference type="SMART" id="SM00387">
    <property type="entry name" value="HATPase_c"/>
    <property type="match status" value="1"/>
</dbReference>
<evidence type="ECO:0000256" key="1">
    <source>
        <dbReference type="ARBA" id="ARBA00000085"/>
    </source>
</evidence>
<dbReference type="InterPro" id="IPR003594">
    <property type="entry name" value="HATPase_dom"/>
</dbReference>
<evidence type="ECO:0000256" key="4">
    <source>
        <dbReference type="ARBA" id="ARBA00022679"/>
    </source>
</evidence>
<dbReference type="EC" id="2.7.13.3" evidence="2"/>
<dbReference type="AlphaFoldDB" id="A0A8H7T9I0"/>
<feature type="compositionally biased region" description="Polar residues" evidence="7">
    <location>
        <begin position="250"/>
        <end position="270"/>
    </location>
</feature>
<dbReference type="PROSITE" id="PS50109">
    <property type="entry name" value="HIS_KIN"/>
    <property type="match status" value="1"/>
</dbReference>
<name>A0A8H7T9I0_9HELO</name>
<feature type="compositionally biased region" description="Polar residues" evidence="7">
    <location>
        <begin position="336"/>
        <end position="349"/>
    </location>
</feature>
<dbReference type="CDD" id="cd17546">
    <property type="entry name" value="REC_hyHK_CKI1_RcsC-like"/>
    <property type="match status" value="1"/>
</dbReference>
<dbReference type="InterPro" id="IPR003661">
    <property type="entry name" value="HisK_dim/P_dom"/>
</dbReference>
<dbReference type="Gene3D" id="1.10.287.130">
    <property type="match status" value="1"/>
</dbReference>
<dbReference type="SUPFAM" id="SSF47384">
    <property type="entry name" value="Homodimeric domain of signal transducing histidine kinase"/>
    <property type="match status" value="1"/>
</dbReference>
<dbReference type="GO" id="GO:0009927">
    <property type="term" value="F:histidine phosphotransfer kinase activity"/>
    <property type="evidence" value="ECO:0007669"/>
    <property type="project" value="TreeGrafter"/>
</dbReference>
<dbReference type="SUPFAM" id="SSF55874">
    <property type="entry name" value="ATPase domain of HSP90 chaperone/DNA topoisomerase II/histidine kinase"/>
    <property type="match status" value="1"/>
</dbReference>
<protein>
    <recommendedName>
        <fullName evidence="2">histidine kinase</fullName>
        <ecNumber evidence="2">2.7.13.3</ecNumber>
    </recommendedName>
</protein>
<dbReference type="EMBL" id="JAFJYH010000241">
    <property type="protein sequence ID" value="KAG4414977.1"/>
    <property type="molecule type" value="Genomic_DNA"/>
</dbReference>
<evidence type="ECO:0000313" key="11">
    <source>
        <dbReference type="Proteomes" id="UP000664132"/>
    </source>
</evidence>
<feature type="modified residue" description="4-aspartylphosphate" evidence="6">
    <location>
        <position position="1102"/>
    </location>
</feature>
<keyword evidence="11" id="KW-1185">Reference proteome</keyword>
<dbReference type="SUPFAM" id="SSF52172">
    <property type="entry name" value="CheY-like"/>
    <property type="match status" value="1"/>
</dbReference>
<feature type="region of interest" description="Disordered" evidence="7">
    <location>
        <begin position="198"/>
        <end position="270"/>
    </location>
</feature>
<evidence type="ECO:0000256" key="6">
    <source>
        <dbReference type="PROSITE-ProRule" id="PRU00169"/>
    </source>
</evidence>
<feature type="domain" description="Response regulatory" evidence="9">
    <location>
        <begin position="1051"/>
        <end position="1172"/>
    </location>
</feature>
<dbReference type="CDD" id="cd00082">
    <property type="entry name" value="HisKA"/>
    <property type="match status" value="1"/>
</dbReference>
<accession>A0A8H7T9I0</accession>
<sequence length="1211" mass="133828">MDHDNQYILAGATRSVSLHKLAETAPGDEIYLGPRVLDIMWGVCPSTIQVFTAKDGSLNIDTAQIKANPSSYVMNDLSQMESFKDRPYVAEWPFMKFYAEVPITSPTGHVIGAFCVVDDKPRDGLDDKGLKSLSEISSAIMKHLELVQMQNHFHRADKMLHGLGMFVEKRSIPEDLATRHGYNSLDLSQLSSLQPGMAHTVSSLSDKASGDPEMSFPTTVSAQQLPLHRASRKSNMSNRHTDIHQEREVTTTLSSGLGDSPSPRSRVSTNTFSPAAQLRGRGLTMRREGAFLEPLASEEMQQLFSCACYRIREGLELDGVILIDACFQDVDLDSGTSTGRSNTLSTPRTADSENNEWDAIQNSSQIARHSDSATSTKASNSDRALTTEVLGHSVLGSVLMQELPFAIRQIPLRRSTLHSLLQTFREGTVFAFDRNGRFLDSSDGNGNELSVVVSPERLKKWATELANACPGARSIMFFPLWDNHFDQWFAGVLAYYARIIHPPDINYLAAFASCIMSEKSRLDVGAAEREKMDFISSVSHELRSPLHGVLASSEALQETSTGPLQDDMIHVLLIPARSFNFTDEGGLDYAVTSRSLLPRKLYSKSKSGTPTYGSTMKKTKPLDLSEIIESTMESVYYGHDFHKSTFATFEDTKASQSRPIDPTSTNSQVMLILNIAKEDSWIFKSQVSAWTRILMNLFGNALKYTKRGFVNVTLRRQLSPTSKPSASHLITLQVEDSGKGMSENYLKYNVFTPFVQEDQMAVGTGLGLSIVRQLVRDLGGHIDIQSEIRLGTKVTVSVPLHSPSAATADGSFNSENLLLDVKSRTKGLRLCLVDFDYYPDEEPTGILSAHAKSMLALKQSLTSMAADWFEMEVITSPDLASATGDVLLGLRSKLNLLEEHTSSIPLIVFEDTTESRLLSTKGVQYLSMPAGPHKFAHSLKVCLDTKLSGLASTAASAKIQNTSVSEDQTPPDAETPTLVPKVTRTSMSESLQAPSPTPTFHEPRAQHTVRLKDVSRRLVEEQEQLVASRESHSPSSITTSISPIPSPVRNKVLLVEDNAVNLKILMHCMRSAKQEYVTAMNGLEALEHYQATPDIFKAIFMDLSMPIMDGLTSTRHIRAYEEEQFLPRTRIVALTCFSSEKYQRDASASGVDLYIVKPVPMKALRPILALDPDDFTHTDDGLRTPNSIDFGSPLRKMSFDINQQEVPEQTK</sequence>
<feature type="domain" description="Histidine kinase" evidence="8">
    <location>
        <begin position="537"/>
        <end position="802"/>
    </location>
</feature>
<evidence type="ECO:0000313" key="10">
    <source>
        <dbReference type="EMBL" id="KAG4414977.1"/>
    </source>
</evidence>
<dbReference type="InterPro" id="IPR036890">
    <property type="entry name" value="HATPase_C_sf"/>
</dbReference>
<dbReference type="Gene3D" id="3.30.565.10">
    <property type="entry name" value="Histidine kinase-like ATPase, C-terminal domain"/>
    <property type="match status" value="1"/>
</dbReference>
<evidence type="ECO:0000256" key="2">
    <source>
        <dbReference type="ARBA" id="ARBA00012438"/>
    </source>
</evidence>
<dbReference type="GO" id="GO:0000155">
    <property type="term" value="F:phosphorelay sensor kinase activity"/>
    <property type="evidence" value="ECO:0007669"/>
    <property type="project" value="InterPro"/>
</dbReference>
<evidence type="ECO:0000259" key="8">
    <source>
        <dbReference type="PROSITE" id="PS50109"/>
    </source>
</evidence>
<comment type="caution">
    <text evidence="10">The sequence shown here is derived from an EMBL/GenBank/DDBJ whole genome shotgun (WGS) entry which is preliminary data.</text>
</comment>
<keyword evidence="3 6" id="KW-0597">Phosphoprotein</keyword>
<dbReference type="InterPro" id="IPR036097">
    <property type="entry name" value="HisK_dim/P_sf"/>
</dbReference>
<proteinExistence type="predicted"/>
<dbReference type="InterPro" id="IPR011006">
    <property type="entry name" value="CheY-like_superfamily"/>
</dbReference>
<evidence type="ECO:0000256" key="7">
    <source>
        <dbReference type="SAM" id="MobiDB-lite"/>
    </source>
</evidence>
<dbReference type="InterPro" id="IPR001789">
    <property type="entry name" value="Sig_transdc_resp-reg_receiver"/>
</dbReference>
<evidence type="ECO:0000259" key="9">
    <source>
        <dbReference type="PROSITE" id="PS50110"/>
    </source>
</evidence>
<dbReference type="PANTHER" id="PTHR43047:SF72">
    <property type="entry name" value="OSMOSENSING HISTIDINE PROTEIN KINASE SLN1"/>
    <property type="match status" value="1"/>
</dbReference>
<dbReference type="PANTHER" id="PTHR43047">
    <property type="entry name" value="TWO-COMPONENT HISTIDINE PROTEIN KINASE"/>
    <property type="match status" value="1"/>
</dbReference>
<evidence type="ECO:0000256" key="3">
    <source>
        <dbReference type="ARBA" id="ARBA00022553"/>
    </source>
</evidence>
<dbReference type="InterPro" id="IPR004358">
    <property type="entry name" value="Sig_transdc_His_kin-like_C"/>
</dbReference>
<reference evidence="10" key="1">
    <citation type="submission" date="2021-02" db="EMBL/GenBank/DDBJ databases">
        <title>Genome sequence Cadophora malorum strain M34.</title>
        <authorList>
            <person name="Stefanovic E."/>
            <person name="Vu D."/>
            <person name="Scully C."/>
            <person name="Dijksterhuis J."/>
            <person name="Roader J."/>
            <person name="Houbraken J."/>
        </authorList>
    </citation>
    <scope>NUCLEOTIDE SEQUENCE</scope>
    <source>
        <strain evidence="10">M34</strain>
    </source>
</reference>
<dbReference type="PRINTS" id="PR00344">
    <property type="entry name" value="BCTRLSENSOR"/>
</dbReference>
<feature type="region of interest" description="Disordered" evidence="7">
    <location>
        <begin position="336"/>
        <end position="357"/>
    </location>
</feature>
<comment type="catalytic activity">
    <reaction evidence="1">
        <text>ATP + protein L-histidine = ADP + protein N-phospho-L-histidine.</text>
        <dbReference type="EC" id="2.7.13.3"/>
    </reaction>
</comment>
<keyword evidence="5" id="KW-0418">Kinase</keyword>
<dbReference type="PROSITE" id="PS50110">
    <property type="entry name" value="RESPONSE_REGULATORY"/>
    <property type="match status" value="1"/>
</dbReference>
<dbReference type="Pfam" id="PF00512">
    <property type="entry name" value="HisKA"/>
    <property type="match status" value="1"/>
</dbReference>
<organism evidence="10 11">
    <name type="scientific">Cadophora malorum</name>
    <dbReference type="NCBI Taxonomy" id="108018"/>
    <lineage>
        <taxon>Eukaryota</taxon>
        <taxon>Fungi</taxon>
        <taxon>Dikarya</taxon>
        <taxon>Ascomycota</taxon>
        <taxon>Pezizomycotina</taxon>
        <taxon>Leotiomycetes</taxon>
        <taxon>Helotiales</taxon>
        <taxon>Ploettnerulaceae</taxon>
        <taxon>Cadophora</taxon>
    </lineage>
</organism>
<evidence type="ECO:0000256" key="5">
    <source>
        <dbReference type="ARBA" id="ARBA00022777"/>
    </source>
</evidence>
<dbReference type="Gene3D" id="3.40.50.2300">
    <property type="match status" value="1"/>
</dbReference>
<feature type="compositionally biased region" description="Basic and acidic residues" evidence="7">
    <location>
        <begin position="239"/>
        <end position="249"/>
    </location>
</feature>
<dbReference type="OrthoDB" id="303614at2759"/>
<dbReference type="SMART" id="SM00448">
    <property type="entry name" value="REC"/>
    <property type="match status" value="1"/>
</dbReference>
<dbReference type="GO" id="GO:0005886">
    <property type="term" value="C:plasma membrane"/>
    <property type="evidence" value="ECO:0007669"/>
    <property type="project" value="TreeGrafter"/>
</dbReference>
<dbReference type="InterPro" id="IPR005467">
    <property type="entry name" value="His_kinase_dom"/>
</dbReference>
<dbReference type="SUPFAM" id="SSF55781">
    <property type="entry name" value="GAF domain-like"/>
    <property type="match status" value="1"/>
</dbReference>
<keyword evidence="4" id="KW-0808">Transferase</keyword>